<dbReference type="InterPro" id="IPR036296">
    <property type="entry name" value="SKP1-like_dim_sf"/>
</dbReference>
<keyword evidence="2" id="KW-0833">Ubl conjugation pathway</keyword>
<dbReference type="GO" id="GO:0006511">
    <property type="term" value="P:ubiquitin-dependent protein catabolic process"/>
    <property type="evidence" value="ECO:0007669"/>
    <property type="project" value="InterPro"/>
</dbReference>
<dbReference type="AlphaFoldDB" id="A0A0D9VDX9"/>
<comment type="pathway">
    <text evidence="1 2">Protein modification; protein ubiquitination.</text>
</comment>
<dbReference type="PANTHER" id="PTHR11165">
    <property type="entry name" value="SKP1"/>
    <property type="match status" value="1"/>
</dbReference>
<reference evidence="4 5" key="1">
    <citation type="submission" date="2012-08" db="EMBL/GenBank/DDBJ databases">
        <title>Oryza genome evolution.</title>
        <authorList>
            <person name="Wing R.A."/>
        </authorList>
    </citation>
    <scope>NUCLEOTIDE SEQUENCE</scope>
</reference>
<reference evidence="5" key="2">
    <citation type="submission" date="2013-12" db="EMBL/GenBank/DDBJ databases">
        <authorList>
            <person name="Yu Y."/>
            <person name="Lee S."/>
            <person name="de Baynast K."/>
            <person name="Wissotski M."/>
            <person name="Liu L."/>
            <person name="Talag J."/>
            <person name="Goicoechea J."/>
            <person name="Angelova A."/>
            <person name="Jetty R."/>
            <person name="Kudrna D."/>
            <person name="Golser W."/>
            <person name="Rivera L."/>
            <person name="Zhang J."/>
            <person name="Wing R."/>
        </authorList>
    </citation>
    <scope>NUCLEOTIDE SEQUENCE</scope>
</reference>
<dbReference type="eggNOG" id="KOG1724">
    <property type="taxonomic scope" value="Eukaryota"/>
</dbReference>
<dbReference type="EnsemblPlants" id="LPERR02G07950.1">
    <property type="protein sequence ID" value="LPERR02G07950.1"/>
    <property type="gene ID" value="LPERR02G07950"/>
</dbReference>
<sequence length="191" mass="20444">MSSSHGGGVIRTVTLRGSVDGARVRVAAATMAAASPTAKSRLDETLSRHNHHHSHLPDDILINVSGVSRPVLARVADYCDRHFPSGAAAAGEFAEFTAPAGYGFEDPLDRFDAELVGGADIDTVIDLLRAATFLRIGNLADLAAREVAGCMRGKKVEGIRKVFGIVNDYSKEEEEEVRKENSWAFDAYSGS</sequence>
<dbReference type="GO" id="GO:0016567">
    <property type="term" value="P:protein ubiquitination"/>
    <property type="evidence" value="ECO:0007669"/>
    <property type="project" value="UniProtKB-UniRule"/>
</dbReference>
<dbReference type="SUPFAM" id="SSF81382">
    <property type="entry name" value="Skp1 dimerisation domain-like"/>
    <property type="match status" value="1"/>
</dbReference>
<dbReference type="STRING" id="77586.A0A0D9VDX9"/>
<accession>A0A0D9VDX9</accession>
<evidence type="ECO:0000313" key="5">
    <source>
        <dbReference type="Proteomes" id="UP000032180"/>
    </source>
</evidence>
<dbReference type="InterPro" id="IPR016072">
    <property type="entry name" value="Skp1_comp_dimer"/>
</dbReference>
<comment type="subunit">
    <text evidence="2">Part of a SCF (SKP1-cullin-F-box) protein ligase complex.</text>
</comment>
<comment type="function">
    <text evidence="2">Involved in ubiquitination and subsequent proteasomal degradation of target proteins. Together with CUL1, RBX1 and a F-box protein, it forms a SCF E3 ubiquitin ligase complex. The functional specificity of this complex depends on the type of F-box protein. In the SCF complex, it serves as an adapter that links the F-box protein to CUL1.</text>
</comment>
<name>A0A0D9VDX9_9ORYZ</name>
<evidence type="ECO:0000259" key="3">
    <source>
        <dbReference type="Pfam" id="PF01466"/>
    </source>
</evidence>
<evidence type="ECO:0000256" key="1">
    <source>
        <dbReference type="ARBA" id="ARBA00004906"/>
    </source>
</evidence>
<dbReference type="InterPro" id="IPR016897">
    <property type="entry name" value="SKP1"/>
</dbReference>
<keyword evidence="5" id="KW-1185">Reference proteome</keyword>
<comment type="similarity">
    <text evidence="2">Belongs to the SKP1 family.</text>
</comment>
<evidence type="ECO:0000313" key="4">
    <source>
        <dbReference type="EnsemblPlants" id="LPERR02G07950.1"/>
    </source>
</evidence>
<feature type="domain" description="SKP1 component dimerisation" evidence="3">
    <location>
        <begin position="139"/>
        <end position="184"/>
    </location>
</feature>
<proteinExistence type="inferred from homology"/>
<dbReference type="UniPathway" id="UPA00143"/>
<dbReference type="Gene3D" id="3.30.710.10">
    <property type="entry name" value="Potassium Channel Kv1.1, Chain A"/>
    <property type="match status" value="1"/>
</dbReference>
<protein>
    <recommendedName>
        <fullName evidence="2">SKP1-like protein</fullName>
    </recommendedName>
</protein>
<dbReference type="HOGENOM" id="CLU_059252_5_0_1"/>
<dbReference type="Gramene" id="LPERR02G07950.1">
    <property type="protein sequence ID" value="LPERR02G07950.1"/>
    <property type="gene ID" value="LPERR02G07950"/>
</dbReference>
<dbReference type="InterPro" id="IPR011333">
    <property type="entry name" value="SKP1/BTB/POZ_sf"/>
</dbReference>
<dbReference type="PIRSF" id="PIRSF028729">
    <property type="entry name" value="E3_ubiquit_lig_SCF_Skp"/>
    <property type="match status" value="1"/>
</dbReference>
<reference evidence="4" key="3">
    <citation type="submission" date="2015-04" db="UniProtKB">
        <authorList>
            <consortium name="EnsemblPlants"/>
        </authorList>
    </citation>
    <scope>IDENTIFICATION</scope>
</reference>
<evidence type="ECO:0000256" key="2">
    <source>
        <dbReference type="PIRNR" id="PIRNR028729"/>
    </source>
</evidence>
<dbReference type="Proteomes" id="UP000032180">
    <property type="component" value="Chromosome 2"/>
</dbReference>
<dbReference type="Pfam" id="PF01466">
    <property type="entry name" value="Skp1"/>
    <property type="match status" value="1"/>
</dbReference>
<organism evidence="4 5">
    <name type="scientific">Leersia perrieri</name>
    <dbReference type="NCBI Taxonomy" id="77586"/>
    <lineage>
        <taxon>Eukaryota</taxon>
        <taxon>Viridiplantae</taxon>
        <taxon>Streptophyta</taxon>
        <taxon>Embryophyta</taxon>
        <taxon>Tracheophyta</taxon>
        <taxon>Spermatophyta</taxon>
        <taxon>Magnoliopsida</taxon>
        <taxon>Liliopsida</taxon>
        <taxon>Poales</taxon>
        <taxon>Poaceae</taxon>
        <taxon>BOP clade</taxon>
        <taxon>Oryzoideae</taxon>
        <taxon>Oryzeae</taxon>
        <taxon>Oryzinae</taxon>
        <taxon>Leersia</taxon>
    </lineage>
</organism>